<dbReference type="Proteomes" id="UP001204142">
    <property type="component" value="Unassembled WGS sequence"/>
</dbReference>
<dbReference type="NCBIfam" id="NF005699">
    <property type="entry name" value="PRK07509.1"/>
    <property type="match status" value="1"/>
</dbReference>
<comment type="caution">
    <text evidence="3">The sequence shown here is derived from an EMBL/GenBank/DDBJ whole genome shotgun (WGS) entry which is preliminary data.</text>
</comment>
<dbReference type="InterPro" id="IPR001753">
    <property type="entry name" value="Enoyl-CoA_hydra/iso"/>
</dbReference>
<reference evidence="3 4" key="1">
    <citation type="submission" date="2022-07" db="EMBL/GenBank/DDBJ databases">
        <authorList>
            <person name="Xamxidin M."/>
            <person name="Wu M."/>
        </authorList>
    </citation>
    <scope>NUCLEOTIDE SEQUENCE [LARGE SCALE GENOMIC DNA]</scope>
    <source>
        <strain evidence="3 4">NBRC 111650</strain>
    </source>
</reference>
<dbReference type="SUPFAM" id="SSF52096">
    <property type="entry name" value="ClpP/crotonase"/>
    <property type="match status" value="1"/>
</dbReference>
<dbReference type="InterPro" id="IPR018376">
    <property type="entry name" value="Enoyl-CoA_hyd/isom_CS"/>
</dbReference>
<dbReference type="PANTHER" id="PTHR43149:SF1">
    <property type="entry name" value="DELTA(3,5)-DELTA(2,4)-DIENOYL-COA ISOMERASE, MITOCHONDRIAL"/>
    <property type="match status" value="1"/>
</dbReference>
<dbReference type="EMBL" id="JANIGO010000001">
    <property type="protein sequence ID" value="MCQ8895425.1"/>
    <property type="molecule type" value="Genomic_DNA"/>
</dbReference>
<dbReference type="InterPro" id="IPR029045">
    <property type="entry name" value="ClpP/crotonase-like_dom_sf"/>
</dbReference>
<keyword evidence="4" id="KW-1185">Reference proteome</keyword>
<dbReference type="PANTHER" id="PTHR43149">
    <property type="entry name" value="ENOYL-COA HYDRATASE"/>
    <property type="match status" value="1"/>
</dbReference>
<gene>
    <name evidence="3" type="ORF">NQT62_03100</name>
</gene>
<dbReference type="Gene3D" id="3.90.226.10">
    <property type="entry name" value="2-enoyl-CoA Hydratase, Chain A, domain 1"/>
    <property type="match status" value="1"/>
</dbReference>
<name>A0ABT1WD27_9BURK</name>
<dbReference type="Pfam" id="PF00378">
    <property type="entry name" value="ECH_1"/>
    <property type="match status" value="1"/>
</dbReference>
<dbReference type="RefSeq" id="WP_256763104.1">
    <property type="nucleotide sequence ID" value="NZ_JANIGO010000001.1"/>
</dbReference>
<evidence type="ECO:0000256" key="2">
    <source>
        <dbReference type="RuleBase" id="RU003707"/>
    </source>
</evidence>
<accession>A0ABT1WD27</accession>
<evidence type="ECO:0000313" key="4">
    <source>
        <dbReference type="Proteomes" id="UP001204142"/>
    </source>
</evidence>
<proteinExistence type="inferred from homology"/>
<dbReference type="CDD" id="cd06558">
    <property type="entry name" value="crotonase-like"/>
    <property type="match status" value="1"/>
</dbReference>
<dbReference type="PROSITE" id="PS00166">
    <property type="entry name" value="ENOYL_COA_HYDRATASE"/>
    <property type="match status" value="1"/>
</dbReference>
<protein>
    <submittedName>
        <fullName evidence="3">Crotonase/enoyl-CoA hydratase family protein</fullName>
    </submittedName>
</protein>
<dbReference type="InterPro" id="IPR045002">
    <property type="entry name" value="Ech1-like"/>
</dbReference>
<comment type="similarity">
    <text evidence="1 2">Belongs to the enoyl-CoA hydratase/isomerase family.</text>
</comment>
<evidence type="ECO:0000313" key="3">
    <source>
        <dbReference type="EMBL" id="MCQ8895425.1"/>
    </source>
</evidence>
<organism evidence="3 4">
    <name type="scientific">Limnobacter humi</name>
    <dbReference type="NCBI Taxonomy" id="1778671"/>
    <lineage>
        <taxon>Bacteria</taxon>
        <taxon>Pseudomonadati</taxon>
        <taxon>Pseudomonadota</taxon>
        <taxon>Betaproteobacteria</taxon>
        <taxon>Burkholderiales</taxon>
        <taxon>Burkholderiaceae</taxon>
        <taxon>Limnobacter</taxon>
    </lineage>
</organism>
<evidence type="ECO:0000256" key="1">
    <source>
        <dbReference type="ARBA" id="ARBA00005254"/>
    </source>
</evidence>
<sequence>MDRILINFNAERTVATVLLNRPEKHNGVDWPMLKAMRKAQKDLAAVKTLRAIVLKGEGPSFCAGLDVKSVISDPKTAAVMYANLWLPTRNIFQSWSTGWRDLGVPVIAVIHGNCFGAGLQLALGADIRVCQPDAVLSILEAKWGLVPDMGGGALLRELLPLDVAKELTMTGRMLNGDDAKKLGLVTHVEADPQARADALIAEILSRSPDSVAASKFMLQRIWGIDQAANLTQERRWQRRLLGFKNQRISVAKHSKREAAAMPFAQRQIR</sequence>